<accession>A0ABR1IXQ6</accession>
<reference evidence="2 3" key="1">
    <citation type="submission" date="2024-01" db="EMBL/GenBank/DDBJ databases">
        <title>A draft genome for the cacao thread blight pathogen Marasmiellus scandens.</title>
        <authorList>
            <person name="Baruah I.K."/>
            <person name="Leung J."/>
            <person name="Bukari Y."/>
            <person name="Amoako-Attah I."/>
            <person name="Meinhardt L.W."/>
            <person name="Bailey B.A."/>
            <person name="Cohen S.P."/>
        </authorList>
    </citation>
    <scope>NUCLEOTIDE SEQUENCE [LARGE SCALE GENOMIC DNA]</scope>
    <source>
        <strain evidence="2 3">GH-19</strain>
    </source>
</reference>
<keyword evidence="3" id="KW-1185">Reference proteome</keyword>
<dbReference type="Gene3D" id="3.40.630.30">
    <property type="match status" value="1"/>
</dbReference>
<protein>
    <recommendedName>
        <fullName evidence="1">LYC1 C-terminal domain-containing protein</fullName>
    </recommendedName>
</protein>
<evidence type="ECO:0000259" key="1">
    <source>
        <dbReference type="Pfam" id="PF22998"/>
    </source>
</evidence>
<dbReference type="PANTHER" id="PTHR34815">
    <property type="entry name" value="LYSINE ACETYLTRANSFERASE"/>
    <property type="match status" value="1"/>
</dbReference>
<evidence type="ECO:0000313" key="2">
    <source>
        <dbReference type="EMBL" id="KAK7441743.1"/>
    </source>
</evidence>
<dbReference type="EMBL" id="JBANRG010000061">
    <property type="protein sequence ID" value="KAK7441743.1"/>
    <property type="molecule type" value="Genomic_DNA"/>
</dbReference>
<evidence type="ECO:0000313" key="3">
    <source>
        <dbReference type="Proteomes" id="UP001498398"/>
    </source>
</evidence>
<dbReference type="PANTHER" id="PTHR34815:SF2">
    <property type="entry name" value="N-ACETYLTRANSFERASE DOMAIN-CONTAINING PROTEIN"/>
    <property type="match status" value="1"/>
</dbReference>
<gene>
    <name evidence="2" type="ORF">VKT23_016406</name>
</gene>
<dbReference type="InterPro" id="IPR053013">
    <property type="entry name" value="LAT"/>
</dbReference>
<comment type="caution">
    <text evidence="2">The sequence shown here is derived from an EMBL/GenBank/DDBJ whole genome shotgun (WGS) entry which is preliminary data.</text>
</comment>
<dbReference type="Proteomes" id="UP001498398">
    <property type="component" value="Unassembled WGS sequence"/>
</dbReference>
<dbReference type="InterPro" id="IPR055100">
    <property type="entry name" value="GNAT_LYC1-like"/>
</dbReference>
<organism evidence="2 3">
    <name type="scientific">Marasmiellus scandens</name>
    <dbReference type="NCBI Taxonomy" id="2682957"/>
    <lineage>
        <taxon>Eukaryota</taxon>
        <taxon>Fungi</taxon>
        <taxon>Dikarya</taxon>
        <taxon>Basidiomycota</taxon>
        <taxon>Agaricomycotina</taxon>
        <taxon>Agaricomycetes</taxon>
        <taxon>Agaricomycetidae</taxon>
        <taxon>Agaricales</taxon>
        <taxon>Marasmiineae</taxon>
        <taxon>Omphalotaceae</taxon>
        <taxon>Marasmiellus</taxon>
    </lineage>
</organism>
<sequence length="387" mass="44584">MDFINHDLTSLSLFLATPSQETESRRRTYRVWGNGMTEDEYIQRDEECAQSLCGRDGKFKTWILAPRDDPQTLDFKCSCETFQRTGVVYRGHSSTSTEVPCYSIASVFTPTQHRKKGYARHMMRLLHWVLSPESYSSPTTFPKVWGLPPSHIRGDAQFSVLYSDVGDFYASCGPNPSEDGWIIRGANSVIWNMDQVPDFADLELPSMTNWKWLSESDLQKLILQDSNLIQLETPTKTTSFSFLPSGGVEAFQRERQKIFWEKENPPIEKWGVIYEPESDICPTTAFATWMFELKPSAPRALIVTRFRIDPANDVQIRELFRLVLKTAKYHNVAKVEIWDVPNTIIEALTCLGGQSVEREEHLPAFKWYGPEKTEDIAWLHNEKFAWC</sequence>
<feature type="domain" description="LYC1 C-terminal" evidence="1">
    <location>
        <begin position="207"/>
        <end position="387"/>
    </location>
</feature>
<proteinExistence type="predicted"/>
<dbReference type="Pfam" id="PF22998">
    <property type="entry name" value="GNAT_LYC1-like"/>
    <property type="match status" value="1"/>
</dbReference>
<name>A0ABR1IXQ6_9AGAR</name>